<organism evidence="1 2">
    <name type="scientific">Thelephora ganbajun</name>
    <name type="common">Ganba fungus</name>
    <dbReference type="NCBI Taxonomy" id="370292"/>
    <lineage>
        <taxon>Eukaryota</taxon>
        <taxon>Fungi</taxon>
        <taxon>Dikarya</taxon>
        <taxon>Basidiomycota</taxon>
        <taxon>Agaricomycotina</taxon>
        <taxon>Agaricomycetes</taxon>
        <taxon>Thelephorales</taxon>
        <taxon>Thelephoraceae</taxon>
        <taxon>Thelephora</taxon>
    </lineage>
</organism>
<dbReference type="EMBL" id="MU118079">
    <property type="protein sequence ID" value="KAF9645760.1"/>
    <property type="molecule type" value="Genomic_DNA"/>
</dbReference>
<dbReference type="Proteomes" id="UP000886501">
    <property type="component" value="Unassembled WGS sequence"/>
</dbReference>
<protein>
    <submittedName>
        <fullName evidence="1">Uncharacterized protein</fullName>
    </submittedName>
</protein>
<evidence type="ECO:0000313" key="1">
    <source>
        <dbReference type="EMBL" id="KAF9645760.1"/>
    </source>
</evidence>
<evidence type="ECO:0000313" key="2">
    <source>
        <dbReference type="Proteomes" id="UP000886501"/>
    </source>
</evidence>
<proteinExistence type="predicted"/>
<reference evidence="1" key="1">
    <citation type="submission" date="2019-10" db="EMBL/GenBank/DDBJ databases">
        <authorList>
            <consortium name="DOE Joint Genome Institute"/>
            <person name="Kuo A."/>
            <person name="Miyauchi S."/>
            <person name="Kiss E."/>
            <person name="Drula E."/>
            <person name="Kohler A."/>
            <person name="Sanchez-Garcia M."/>
            <person name="Andreopoulos B."/>
            <person name="Barry K.W."/>
            <person name="Bonito G."/>
            <person name="Buee M."/>
            <person name="Carver A."/>
            <person name="Chen C."/>
            <person name="Cichocki N."/>
            <person name="Clum A."/>
            <person name="Culley D."/>
            <person name="Crous P.W."/>
            <person name="Fauchery L."/>
            <person name="Girlanda M."/>
            <person name="Hayes R."/>
            <person name="Keri Z."/>
            <person name="Labutti K."/>
            <person name="Lipzen A."/>
            <person name="Lombard V."/>
            <person name="Magnuson J."/>
            <person name="Maillard F."/>
            <person name="Morin E."/>
            <person name="Murat C."/>
            <person name="Nolan M."/>
            <person name="Ohm R."/>
            <person name="Pangilinan J."/>
            <person name="Pereira M."/>
            <person name="Perotto S."/>
            <person name="Peter M."/>
            <person name="Riley R."/>
            <person name="Sitrit Y."/>
            <person name="Stielow B."/>
            <person name="Szollosi G."/>
            <person name="Zifcakova L."/>
            <person name="Stursova M."/>
            <person name="Spatafora J.W."/>
            <person name="Tedersoo L."/>
            <person name="Vaario L.-M."/>
            <person name="Yamada A."/>
            <person name="Yan M."/>
            <person name="Wang P."/>
            <person name="Xu J."/>
            <person name="Bruns T."/>
            <person name="Baldrian P."/>
            <person name="Vilgalys R."/>
            <person name="Henrissat B."/>
            <person name="Grigoriev I.V."/>
            <person name="Hibbett D."/>
            <person name="Nagy L.G."/>
            <person name="Martin F.M."/>
        </authorList>
    </citation>
    <scope>NUCLEOTIDE SEQUENCE</scope>
    <source>
        <strain evidence="1">P2</strain>
    </source>
</reference>
<keyword evidence="2" id="KW-1185">Reference proteome</keyword>
<gene>
    <name evidence="1" type="ORF">BDM02DRAFT_3172776</name>
</gene>
<reference evidence="1" key="2">
    <citation type="journal article" date="2020" name="Nat. Commun.">
        <title>Large-scale genome sequencing of mycorrhizal fungi provides insights into the early evolution of symbiotic traits.</title>
        <authorList>
            <person name="Miyauchi S."/>
            <person name="Kiss E."/>
            <person name="Kuo A."/>
            <person name="Drula E."/>
            <person name="Kohler A."/>
            <person name="Sanchez-Garcia M."/>
            <person name="Morin E."/>
            <person name="Andreopoulos B."/>
            <person name="Barry K.W."/>
            <person name="Bonito G."/>
            <person name="Buee M."/>
            <person name="Carver A."/>
            <person name="Chen C."/>
            <person name="Cichocki N."/>
            <person name="Clum A."/>
            <person name="Culley D."/>
            <person name="Crous P.W."/>
            <person name="Fauchery L."/>
            <person name="Girlanda M."/>
            <person name="Hayes R.D."/>
            <person name="Keri Z."/>
            <person name="LaButti K."/>
            <person name="Lipzen A."/>
            <person name="Lombard V."/>
            <person name="Magnuson J."/>
            <person name="Maillard F."/>
            <person name="Murat C."/>
            <person name="Nolan M."/>
            <person name="Ohm R.A."/>
            <person name="Pangilinan J."/>
            <person name="Pereira M.F."/>
            <person name="Perotto S."/>
            <person name="Peter M."/>
            <person name="Pfister S."/>
            <person name="Riley R."/>
            <person name="Sitrit Y."/>
            <person name="Stielow J.B."/>
            <person name="Szollosi G."/>
            <person name="Zifcakova L."/>
            <person name="Stursova M."/>
            <person name="Spatafora J.W."/>
            <person name="Tedersoo L."/>
            <person name="Vaario L.M."/>
            <person name="Yamada A."/>
            <person name="Yan M."/>
            <person name="Wang P."/>
            <person name="Xu J."/>
            <person name="Bruns T."/>
            <person name="Baldrian P."/>
            <person name="Vilgalys R."/>
            <person name="Dunand C."/>
            <person name="Henrissat B."/>
            <person name="Grigoriev I.V."/>
            <person name="Hibbett D."/>
            <person name="Nagy L.G."/>
            <person name="Martin F.M."/>
        </authorList>
    </citation>
    <scope>NUCLEOTIDE SEQUENCE</scope>
    <source>
        <strain evidence="1">P2</strain>
    </source>
</reference>
<sequence>MSPAPSYFDKSFTLTKGTSLKPHHDGFGTRAIHVGSEPNQETGAVVPSISLATTYKQDGVGNHKGFEYSRSGNPNRNALESTLAAVEGGTYGLAFASGSAATATVINALGPDAHILSVNDVYGGTYRYIKRVAGENQGVTSSYVSLQDEDDNAILSAFRYNTKLVWIEFPTNPTLRLVDIPRIVRLAKSHPSKPLVLVDNTFLSPFYSSPLLQGADIVYHSISKYINGHSDVVMGALILPARHPALAEKLRFLQNAIGAIPSAYDSWLAQRGLKTLHLRMKAHGINALAVAKALQSSQYVDEVIYPGLPSHPQTALAYHSLSPHALKFVEKYREDNSSPEDTSFPYSGMISFRIRGGAEEANRFLTSTRLFTLAESLGGVESLAELPAQMTHGSIPPAERELLGIGDNLIRLSVGVEETEDLVHDVEQALEATVRPRQLQQSSVITGPAAAGPWPGHLSPPGLPVLKDSRSSVIRGWVLKANFRRLRIPPLASFH</sequence>
<name>A0ACB6Z7U4_THEGA</name>
<accession>A0ACB6Z7U4</accession>
<comment type="caution">
    <text evidence="1">The sequence shown here is derived from an EMBL/GenBank/DDBJ whole genome shotgun (WGS) entry which is preliminary data.</text>
</comment>